<sequence length="244" mass="26505">MNRRDAVFIKINEKELMLVACDSLGGIGPKSMDFVKAEVATCAKYTFRVALSEILSLGGNPIAFSLTLSTEPYPFIEQALSGIKGELEACGLSPLPFVVSSEKNFPTHQTGLGVTVIGMVNHEELIFEKSCEGLNVFLLGSPAVGEEVLAKQNEIAGPSDIIALRESVLCGDIIPVGSKGVFWELTTFLQSTGLTVEIENPFPLPLYKSCGPATALLFTTWEEEKKIHKVSKKPLFRLGKLRKT</sequence>
<evidence type="ECO:0000313" key="2">
    <source>
        <dbReference type="Proteomes" id="UP001461341"/>
    </source>
</evidence>
<dbReference type="SUPFAM" id="SSF55326">
    <property type="entry name" value="PurM N-terminal domain-like"/>
    <property type="match status" value="1"/>
</dbReference>
<evidence type="ECO:0008006" key="3">
    <source>
        <dbReference type="Google" id="ProtNLM"/>
    </source>
</evidence>
<accession>A0ABZ2YBK1</accession>
<organism evidence="1 2">
    <name type="scientific">Thermatribacter velox</name>
    <dbReference type="NCBI Taxonomy" id="3039681"/>
    <lineage>
        <taxon>Bacteria</taxon>
        <taxon>Pseudomonadati</taxon>
        <taxon>Atribacterota</taxon>
        <taxon>Atribacteria</taxon>
        <taxon>Atribacterales</taxon>
        <taxon>Thermatribacteraceae</taxon>
        <taxon>Thermatribacter</taxon>
    </lineage>
</organism>
<keyword evidence="2" id="KW-1185">Reference proteome</keyword>
<dbReference type="InterPro" id="IPR036921">
    <property type="entry name" value="PurM-like_N_sf"/>
</dbReference>
<proteinExistence type="predicted"/>
<dbReference type="EMBL" id="CP121689">
    <property type="protein sequence ID" value="WZL75962.1"/>
    <property type="molecule type" value="Genomic_DNA"/>
</dbReference>
<evidence type="ECO:0000313" key="1">
    <source>
        <dbReference type="EMBL" id="WZL75962.1"/>
    </source>
</evidence>
<dbReference type="RefSeq" id="WP_369018115.1">
    <property type="nucleotide sequence ID" value="NZ_CP121689.1"/>
</dbReference>
<reference evidence="1 2" key="1">
    <citation type="submission" date="2023-03" db="EMBL/GenBank/DDBJ databases">
        <title>Novel Species.</title>
        <authorList>
            <person name="Ma S."/>
        </authorList>
    </citation>
    <scope>NUCLEOTIDE SEQUENCE [LARGE SCALE GENOMIC DNA]</scope>
    <source>
        <strain evidence="1 2">B11</strain>
    </source>
</reference>
<dbReference type="Gene3D" id="3.30.1330.10">
    <property type="entry name" value="PurM-like, N-terminal domain"/>
    <property type="match status" value="1"/>
</dbReference>
<gene>
    <name evidence="1" type="ORF">QBE54_10315</name>
</gene>
<name>A0ABZ2YBK1_9BACT</name>
<dbReference type="Proteomes" id="UP001461341">
    <property type="component" value="Chromosome"/>
</dbReference>
<protein>
    <recommendedName>
        <fullName evidence="3">PurM-like N-terminal domain-containing protein</fullName>
    </recommendedName>
</protein>